<name>A0A183V117_TOXCA</name>
<feature type="region of interest" description="Disordered" evidence="1">
    <location>
        <begin position="1"/>
        <end position="21"/>
    </location>
</feature>
<gene>
    <name evidence="2" type="ORF">TCNE_LOCUS14437</name>
</gene>
<dbReference type="EMBL" id="UYWY01022250">
    <property type="protein sequence ID" value="VDM45758.1"/>
    <property type="molecule type" value="Genomic_DNA"/>
</dbReference>
<evidence type="ECO:0000313" key="2">
    <source>
        <dbReference type="EMBL" id="VDM45758.1"/>
    </source>
</evidence>
<reference evidence="4" key="1">
    <citation type="submission" date="2016-06" db="UniProtKB">
        <authorList>
            <consortium name="WormBaseParasite"/>
        </authorList>
    </citation>
    <scope>IDENTIFICATION</scope>
</reference>
<proteinExistence type="predicted"/>
<evidence type="ECO:0000256" key="1">
    <source>
        <dbReference type="SAM" id="MobiDB-lite"/>
    </source>
</evidence>
<reference evidence="2 3" key="2">
    <citation type="submission" date="2018-11" db="EMBL/GenBank/DDBJ databases">
        <authorList>
            <consortium name="Pathogen Informatics"/>
        </authorList>
    </citation>
    <scope>NUCLEOTIDE SEQUENCE [LARGE SCALE GENOMIC DNA]</scope>
</reference>
<accession>A0A183V117</accession>
<evidence type="ECO:0000313" key="3">
    <source>
        <dbReference type="Proteomes" id="UP000050794"/>
    </source>
</evidence>
<keyword evidence="3" id="KW-1185">Reference proteome</keyword>
<feature type="compositionally biased region" description="Polar residues" evidence="1">
    <location>
        <begin position="7"/>
        <end position="17"/>
    </location>
</feature>
<evidence type="ECO:0000313" key="4">
    <source>
        <dbReference type="WBParaSite" id="TCNE_0001443701-mRNA-1"/>
    </source>
</evidence>
<organism evidence="3 4">
    <name type="scientific">Toxocara canis</name>
    <name type="common">Canine roundworm</name>
    <dbReference type="NCBI Taxonomy" id="6265"/>
    <lineage>
        <taxon>Eukaryota</taxon>
        <taxon>Metazoa</taxon>
        <taxon>Ecdysozoa</taxon>
        <taxon>Nematoda</taxon>
        <taxon>Chromadorea</taxon>
        <taxon>Rhabditida</taxon>
        <taxon>Spirurina</taxon>
        <taxon>Ascaridomorpha</taxon>
        <taxon>Ascaridoidea</taxon>
        <taxon>Toxocaridae</taxon>
        <taxon>Toxocara</taxon>
    </lineage>
</organism>
<dbReference type="WBParaSite" id="TCNE_0001443701-mRNA-1">
    <property type="protein sequence ID" value="TCNE_0001443701-mRNA-1"/>
    <property type="gene ID" value="TCNE_0001443701"/>
</dbReference>
<dbReference type="Proteomes" id="UP000050794">
    <property type="component" value="Unassembled WGS sequence"/>
</dbReference>
<protein>
    <submittedName>
        <fullName evidence="4">Creatinase_N domain-containing protein</fullName>
    </submittedName>
</protein>
<sequence length="84" mass="9170">MVAVTDDSATSESTHTGSVDGGDVVFIVYDPLYVVVDPWVANMMIASRTSSLFDARHASSFEREVQLAARFISLLLRYVLISDG</sequence>
<dbReference type="AlphaFoldDB" id="A0A183V117"/>